<reference evidence="2 3" key="3">
    <citation type="journal article" date="2013" name="Rice">
        <title>Improvement of the Oryza sativa Nipponbare reference genome using next generation sequence and optical map data.</title>
        <authorList>
            <person name="Kawahara Y."/>
            <person name="de la Bastide M."/>
            <person name="Hamilton J.P."/>
            <person name="Kanamori H."/>
            <person name="McCombie W.R."/>
            <person name="Ouyang S."/>
            <person name="Schwartz D.C."/>
            <person name="Tanaka T."/>
            <person name="Wu J."/>
            <person name="Zhou S."/>
            <person name="Childs K.L."/>
            <person name="Davidson R.M."/>
            <person name="Lin H."/>
            <person name="Quesada-Ocampo L."/>
            <person name="Vaillancourt B."/>
            <person name="Sakai H."/>
            <person name="Lee S.S."/>
            <person name="Kim J."/>
            <person name="Numa H."/>
            <person name="Itoh T."/>
            <person name="Buell C.R."/>
            <person name="Matsumoto T."/>
        </authorList>
    </citation>
    <scope>NUCLEOTIDE SEQUENCE [LARGE SCALE GENOMIC DNA]</scope>
    <source>
        <strain evidence="3">cv. Nipponbare</strain>
    </source>
</reference>
<dbReference type="InParanoid" id="A0A0P0WSD1"/>
<protein>
    <submittedName>
        <fullName evidence="2">Os06g0126050 protein</fullName>
    </submittedName>
</protein>
<name>A0A0P0WSD1_ORYSJ</name>
<sequence length="98" mass="10627">MGPSITEDPEMLLDENDIGEAGRRMNESAFMLVLGCNWAPPESDELASVTKELTPMLGPEEFVVLIGILPCISLGTSPRLEHGAPDMEVTRVRSQSSL</sequence>
<dbReference type="AlphaFoldDB" id="A0A0P0WSD1"/>
<feature type="region of interest" description="Disordered" evidence="1">
    <location>
        <begin position="78"/>
        <end position="98"/>
    </location>
</feature>
<accession>A0A0P0WSD1</accession>
<dbReference type="Proteomes" id="UP000059680">
    <property type="component" value="Chromosome 6"/>
</dbReference>
<evidence type="ECO:0000313" key="3">
    <source>
        <dbReference type="Proteomes" id="UP000059680"/>
    </source>
</evidence>
<dbReference type="Gramene" id="Os06t0126050-00">
    <property type="protein sequence ID" value="Os06t0126050-00"/>
    <property type="gene ID" value="Os06g0126050"/>
</dbReference>
<dbReference type="EMBL" id="AP014962">
    <property type="protein sequence ID" value="BAS95924.1"/>
    <property type="molecule type" value="Genomic_DNA"/>
</dbReference>
<proteinExistence type="predicted"/>
<gene>
    <name evidence="2" type="ordered locus">Os06g0126050</name>
    <name evidence="2" type="ORF">OSNPB_060126050</name>
</gene>
<reference evidence="3" key="1">
    <citation type="journal article" date="2005" name="Nature">
        <title>The map-based sequence of the rice genome.</title>
        <authorList>
            <consortium name="International rice genome sequencing project (IRGSP)"/>
            <person name="Matsumoto T."/>
            <person name="Wu J."/>
            <person name="Kanamori H."/>
            <person name="Katayose Y."/>
            <person name="Fujisawa M."/>
            <person name="Namiki N."/>
            <person name="Mizuno H."/>
            <person name="Yamamoto K."/>
            <person name="Antonio B.A."/>
            <person name="Baba T."/>
            <person name="Sakata K."/>
            <person name="Nagamura Y."/>
            <person name="Aoki H."/>
            <person name="Arikawa K."/>
            <person name="Arita K."/>
            <person name="Bito T."/>
            <person name="Chiden Y."/>
            <person name="Fujitsuka N."/>
            <person name="Fukunaka R."/>
            <person name="Hamada M."/>
            <person name="Harada C."/>
            <person name="Hayashi A."/>
            <person name="Hijishita S."/>
            <person name="Honda M."/>
            <person name="Hosokawa S."/>
            <person name="Ichikawa Y."/>
            <person name="Idonuma A."/>
            <person name="Iijima M."/>
            <person name="Ikeda M."/>
            <person name="Ikeno M."/>
            <person name="Ito K."/>
            <person name="Ito S."/>
            <person name="Ito T."/>
            <person name="Ito Y."/>
            <person name="Ito Y."/>
            <person name="Iwabuchi A."/>
            <person name="Kamiya K."/>
            <person name="Karasawa W."/>
            <person name="Kurita K."/>
            <person name="Katagiri S."/>
            <person name="Kikuta A."/>
            <person name="Kobayashi H."/>
            <person name="Kobayashi N."/>
            <person name="Machita K."/>
            <person name="Maehara T."/>
            <person name="Masukawa M."/>
            <person name="Mizubayashi T."/>
            <person name="Mukai Y."/>
            <person name="Nagasaki H."/>
            <person name="Nagata Y."/>
            <person name="Naito S."/>
            <person name="Nakashima M."/>
            <person name="Nakama Y."/>
            <person name="Nakamichi Y."/>
            <person name="Nakamura M."/>
            <person name="Meguro A."/>
            <person name="Negishi M."/>
            <person name="Ohta I."/>
            <person name="Ohta T."/>
            <person name="Okamoto M."/>
            <person name="Ono N."/>
            <person name="Saji S."/>
            <person name="Sakaguchi M."/>
            <person name="Sakai K."/>
            <person name="Shibata M."/>
            <person name="Shimokawa T."/>
            <person name="Song J."/>
            <person name="Takazaki Y."/>
            <person name="Terasawa K."/>
            <person name="Tsugane M."/>
            <person name="Tsuji K."/>
            <person name="Ueda S."/>
            <person name="Waki K."/>
            <person name="Yamagata H."/>
            <person name="Yamamoto M."/>
            <person name="Yamamoto S."/>
            <person name="Yamane H."/>
            <person name="Yoshiki S."/>
            <person name="Yoshihara R."/>
            <person name="Yukawa K."/>
            <person name="Zhong H."/>
            <person name="Yano M."/>
            <person name="Yuan Q."/>
            <person name="Ouyang S."/>
            <person name="Liu J."/>
            <person name="Jones K.M."/>
            <person name="Gansberger K."/>
            <person name="Moffat K."/>
            <person name="Hill J."/>
            <person name="Bera J."/>
            <person name="Fadrosh D."/>
            <person name="Jin S."/>
            <person name="Johri S."/>
            <person name="Kim M."/>
            <person name="Overton L."/>
            <person name="Reardon M."/>
            <person name="Tsitrin T."/>
            <person name="Vuong H."/>
            <person name="Weaver B."/>
            <person name="Ciecko A."/>
            <person name="Tallon L."/>
            <person name="Jackson J."/>
            <person name="Pai G."/>
            <person name="Aken S.V."/>
            <person name="Utterback T."/>
            <person name="Reidmuller S."/>
            <person name="Feldblyum T."/>
            <person name="Hsiao J."/>
            <person name="Zismann V."/>
            <person name="Iobst S."/>
            <person name="de Vazeille A.R."/>
            <person name="Buell C.R."/>
            <person name="Ying K."/>
            <person name="Li Y."/>
            <person name="Lu T."/>
            <person name="Huang Y."/>
            <person name="Zhao Q."/>
            <person name="Feng Q."/>
            <person name="Zhang L."/>
            <person name="Zhu J."/>
            <person name="Weng Q."/>
            <person name="Mu J."/>
            <person name="Lu Y."/>
            <person name="Fan D."/>
            <person name="Liu Y."/>
            <person name="Guan J."/>
            <person name="Zhang Y."/>
            <person name="Yu S."/>
            <person name="Liu X."/>
            <person name="Zhang Y."/>
            <person name="Hong G."/>
            <person name="Han B."/>
            <person name="Choisne N."/>
            <person name="Demange N."/>
            <person name="Orjeda G."/>
            <person name="Samain S."/>
            <person name="Cattolico L."/>
            <person name="Pelletier E."/>
            <person name="Couloux A."/>
            <person name="Segurens B."/>
            <person name="Wincker P."/>
            <person name="D'Hont A."/>
            <person name="Scarpelli C."/>
            <person name="Weissenbach J."/>
            <person name="Salanoubat M."/>
            <person name="Quetier F."/>
            <person name="Yu Y."/>
            <person name="Kim H.R."/>
            <person name="Rambo T."/>
            <person name="Currie J."/>
            <person name="Collura K."/>
            <person name="Luo M."/>
            <person name="Yang T."/>
            <person name="Ammiraju J.S.S."/>
            <person name="Engler F."/>
            <person name="Soderlund C."/>
            <person name="Wing R.A."/>
            <person name="Palmer L.E."/>
            <person name="de la Bastide M."/>
            <person name="Spiegel L."/>
            <person name="Nascimento L."/>
            <person name="Zutavern T."/>
            <person name="O'Shaughnessy A."/>
            <person name="Dike S."/>
            <person name="Dedhia N."/>
            <person name="Preston R."/>
            <person name="Balija V."/>
            <person name="McCombie W.R."/>
            <person name="Chow T."/>
            <person name="Chen H."/>
            <person name="Chung M."/>
            <person name="Chen C."/>
            <person name="Shaw J."/>
            <person name="Wu H."/>
            <person name="Hsiao K."/>
            <person name="Chao Y."/>
            <person name="Chu M."/>
            <person name="Cheng C."/>
            <person name="Hour A."/>
            <person name="Lee P."/>
            <person name="Lin S."/>
            <person name="Lin Y."/>
            <person name="Liou J."/>
            <person name="Liu S."/>
            <person name="Hsing Y."/>
            <person name="Raghuvanshi S."/>
            <person name="Mohanty A."/>
            <person name="Bharti A.K."/>
            <person name="Gaur A."/>
            <person name="Gupta V."/>
            <person name="Kumar D."/>
            <person name="Ravi V."/>
            <person name="Vij S."/>
            <person name="Kapur A."/>
            <person name="Khurana P."/>
            <person name="Khurana P."/>
            <person name="Khurana J.P."/>
            <person name="Tyagi A.K."/>
            <person name="Gaikwad K."/>
            <person name="Singh A."/>
            <person name="Dalal V."/>
            <person name="Srivastava S."/>
            <person name="Dixit A."/>
            <person name="Pal A.K."/>
            <person name="Ghazi I.A."/>
            <person name="Yadav M."/>
            <person name="Pandit A."/>
            <person name="Bhargava A."/>
            <person name="Sureshbabu K."/>
            <person name="Batra K."/>
            <person name="Sharma T.R."/>
            <person name="Mohapatra T."/>
            <person name="Singh N.K."/>
            <person name="Messing J."/>
            <person name="Nelson A.B."/>
            <person name="Fuks G."/>
            <person name="Kavchok S."/>
            <person name="Keizer G."/>
            <person name="Linton E."/>
            <person name="Llaca V."/>
            <person name="Song R."/>
            <person name="Tanyolac B."/>
            <person name="Young S."/>
            <person name="Ho-Il K."/>
            <person name="Hahn J.H."/>
            <person name="Sangsakoo G."/>
            <person name="Vanavichit A."/>
            <person name="de Mattos Luiz.A.T."/>
            <person name="Zimmer P.D."/>
            <person name="Malone G."/>
            <person name="Dellagostin O."/>
            <person name="de Oliveira A.C."/>
            <person name="Bevan M."/>
            <person name="Bancroft I."/>
            <person name="Minx P."/>
            <person name="Cordum H."/>
            <person name="Wilson R."/>
            <person name="Cheng Z."/>
            <person name="Jin W."/>
            <person name="Jiang J."/>
            <person name="Leong S.A."/>
            <person name="Iwama H."/>
            <person name="Gojobori T."/>
            <person name="Itoh T."/>
            <person name="Niimura Y."/>
            <person name="Fujii Y."/>
            <person name="Habara T."/>
            <person name="Sakai H."/>
            <person name="Sato Y."/>
            <person name="Wilson G."/>
            <person name="Kumar K."/>
            <person name="McCouch S."/>
            <person name="Juretic N."/>
            <person name="Hoen D."/>
            <person name="Wright S."/>
            <person name="Bruskiewich R."/>
            <person name="Bureau T."/>
            <person name="Miyao A."/>
            <person name="Hirochika H."/>
            <person name="Nishikawa T."/>
            <person name="Kadowaki K."/>
            <person name="Sugiura M."/>
            <person name="Burr B."/>
            <person name="Sasaki T."/>
        </authorList>
    </citation>
    <scope>NUCLEOTIDE SEQUENCE [LARGE SCALE GENOMIC DNA]</scope>
    <source>
        <strain evidence="3">cv. Nipponbare</strain>
    </source>
</reference>
<reference evidence="2 3" key="2">
    <citation type="journal article" date="2013" name="Plant Cell Physiol.">
        <title>Rice Annotation Project Database (RAP-DB): an integrative and interactive database for rice genomics.</title>
        <authorList>
            <person name="Sakai H."/>
            <person name="Lee S.S."/>
            <person name="Tanaka T."/>
            <person name="Numa H."/>
            <person name="Kim J."/>
            <person name="Kawahara Y."/>
            <person name="Wakimoto H."/>
            <person name="Yang C.C."/>
            <person name="Iwamoto M."/>
            <person name="Abe T."/>
            <person name="Yamada Y."/>
            <person name="Muto A."/>
            <person name="Inokuchi H."/>
            <person name="Ikemura T."/>
            <person name="Matsumoto T."/>
            <person name="Sasaki T."/>
            <person name="Itoh T."/>
        </authorList>
    </citation>
    <scope>NUCLEOTIDE SEQUENCE [LARGE SCALE GENOMIC DNA]</scope>
    <source>
        <strain evidence="3">cv. Nipponbare</strain>
    </source>
</reference>
<organism evidence="2 3">
    <name type="scientific">Oryza sativa subsp. japonica</name>
    <name type="common">Rice</name>
    <dbReference type="NCBI Taxonomy" id="39947"/>
    <lineage>
        <taxon>Eukaryota</taxon>
        <taxon>Viridiplantae</taxon>
        <taxon>Streptophyta</taxon>
        <taxon>Embryophyta</taxon>
        <taxon>Tracheophyta</taxon>
        <taxon>Spermatophyta</taxon>
        <taxon>Magnoliopsida</taxon>
        <taxon>Liliopsida</taxon>
        <taxon>Poales</taxon>
        <taxon>Poaceae</taxon>
        <taxon>BOP clade</taxon>
        <taxon>Oryzoideae</taxon>
        <taxon>Oryzeae</taxon>
        <taxon>Oryzinae</taxon>
        <taxon>Oryza</taxon>
        <taxon>Oryza sativa</taxon>
    </lineage>
</organism>
<evidence type="ECO:0000256" key="1">
    <source>
        <dbReference type="SAM" id="MobiDB-lite"/>
    </source>
</evidence>
<feature type="compositionally biased region" description="Basic and acidic residues" evidence="1">
    <location>
        <begin position="79"/>
        <end position="91"/>
    </location>
</feature>
<dbReference type="PaxDb" id="39947-A0A0P0WSD1"/>
<keyword evidence="3" id="KW-1185">Reference proteome</keyword>
<evidence type="ECO:0000313" key="2">
    <source>
        <dbReference type="EMBL" id="BAS95924.1"/>
    </source>
</evidence>